<dbReference type="InterPro" id="IPR036389">
    <property type="entry name" value="RNase_III_sf"/>
</dbReference>
<keyword evidence="9" id="KW-0255">Endonuclease</keyword>
<dbReference type="Gene3D" id="3.30.160.20">
    <property type="match status" value="1"/>
</dbReference>
<keyword evidence="12" id="KW-0067">ATP-binding</keyword>
<proteinExistence type="evidence at transcript level"/>
<evidence type="ECO:0000313" key="26">
    <source>
        <dbReference type="RefSeq" id="XP_028146081.1"/>
    </source>
</evidence>
<dbReference type="Gene3D" id="2.170.260.10">
    <property type="entry name" value="paz domain"/>
    <property type="match status" value="1"/>
</dbReference>
<dbReference type="SMART" id="SM00487">
    <property type="entry name" value="DEXDc"/>
    <property type="match status" value="1"/>
</dbReference>
<dbReference type="InterPro" id="IPR044441">
    <property type="entry name" value="DICER_DSRM"/>
</dbReference>
<evidence type="ECO:0000259" key="21">
    <source>
        <dbReference type="PROSITE" id="PS51194"/>
    </source>
</evidence>
<feature type="domain" description="RNase III" evidence="18">
    <location>
        <begin position="1368"/>
        <end position="1526"/>
    </location>
</feature>
<evidence type="ECO:0000256" key="16">
    <source>
        <dbReference type="ARBA" id="ARBA00035116"/>
    </source>
</evidence>
<evidence type="ECO:0000256" key="14">
    <source>
        <dbReference type="ARBA" id="ARBA00023158"/>
    </source>
</evidence>
<evidence type="ECO:0000256" key="10">
    <source>
        <dbReference type="ARBA" id="ARBA00022801"/>
    </source>
</evidence>
<evidence type="ECO:0000256" key="13">
    <source>
        <dbReference type="ARBA" id="ARBA00022842"/>
    </source>
</evidence>
<dbReference type="RefSeq" id="XP_028146081.1">
    <property type="nucleotide sequence ID" value="XM_028290280.1"/>
</dbReference>
<dbReference type="Pfam" id="PF00271">
    <property type="entry name" value="Helicase_C"/>
    <property type="match status" value="1"/>
</dbReference>
<evidence type="ECO:0000259" key="19">
    <source>
        <dbReference type="PROSITE" id="PS50821"/>
    </source>
</evidence>
<dbReference type="FunFam" id="1.10.1520.10:FF:000005">
    <property type="entry name" value="Putative endoribonuclease dicer"/>
    <property type="match status" value="1"/>
</dbReference>
<dbReference type="CDD" id="cd00593">
    <property type="entry name" value="RIBOc"/>
    <property type="match status" value="2"/>
</dbReference>
<dbReference type="Pfam" id="PF03368">
    <property type="entry name" value="Dicer_dimer"/>
    <property type="match status" value="1"/>
</dbReference>
<dbReference type="InterPro" id="IPR005034">
    <property type="entry name" value="Dicer_dimerisation"/>
</dbReference>
<evidence type="ECO:0000256" key="17">
    <source>
        <dbReference type="PROSITE-ProRule" id="PRU00657"/>
    </source>
</evidence>
<name>A0A2I6PIZ5_DIAVI</name>
<dbReference type="EMBL" id="MG266019">
    <property type="protein sequence ID" value="AUM60046.1"/>
    <property type="molecule type" value="mRNA"/>
</dbReference>
<evidence type="ECO:0000313" key="24">
    <source>
        <dbReference type="EnsemblMetazoa" id="XP_050513500.1"/>
    </source>
</evidence>
<keyword evidence="13" id="KW-0460">Magnesium</keyword>
<protein>
    <recommendedName>
        <fullName evidence="4">ribonuclease III</fullName>
        <ecNumber evidence="4">3.1.26.3</ecNumber>
    </recommendedName>
</protein>
<dbReference type="PROSITE" id="PS51327">
    <property type="entry name" value="DICER_DSRBF"/>
    <property type="match status" value="1"/>
</dbReference>
<keyword evidence="7" id="KW-0677">Repeat</keyword>
<dbReference type="Gene3D" id="3.40.50.300">
    <property type="entry name" value="P-loop containing nucleotide triphosphate hydrolases"/>
    <property type="match status" value="2"/>
</dbReference>
<reference evidence="26" key="2">
    <citation type="submission" date="2025-04" db="UniProtKB">
        <authorList>
            <consortium name="RefSeq"/>
        </authorList>
    </citation>
    <scope>IDENTIFICATION</scope>
</reference>
<dbReference type="EnsemblMetazoa" id="XM_050657543.1">
    <property type="protein sequence ID" value="XP_050513500.1"/>
    <property type="gene ID" value="LOC114339627"/>
</dbReference>
<dbReference type="CDD" id="cd15903">
    <property type="entry name" value="Dicer_PBD"/>
    <property type="match status" value="1"/>
</dbReference>
<reference evidence="24" key="3">
    <citation type="submission" date="2025-05" db="UniProtKB">
        <authorList>
            <consortium name="EnsemblMetazoa"/>
        </authorList>
    </citation>
    <scope>IDENTIFICATION</scope>
</reference>
<dbReference type="PANTHER" id="PTHR14950:SF37">
    <property type="entry name" value="ENDORIBONUCLEASE DICER"/>
    <property type="match status" value="1"/>
</dbReference>
<feature type="domain" description="PAZ" evidence="19">
    <location>
        <begin position="825"/>
        <end position="950"/>
    </location>
</feature>
<dbReference type="InterPro" id="IPR000999">
    <property type="entry name" value="RNase_III_dom"/>
</dbReference>
<keyword evidence="25" id="KW-1185">Reference proteome</keyword>
<dbReference type="FunFam" id="3.40.50.300:FF:000628">
    <property type="entry name" value="Endoribonuclease Dicer"/>
    <property type="match status" value="1"/>
</dbReference>
<evidence type="ECO:0000256" key="8">
    <source>
        <dbReference type="ARBA" id="ARBA00022741"/>
    </source>
</evidence>
<dbReference type="SUPFAM" id="SSF69065">
    <property type="entry name" value="RNase III domain-like"/>
    <property type="match status" value="2"/>
</dbReference>
<dbReference type="SUPFAM" id="SSF54768">
    <property type="entry name" value="dsRNA-binding domain-like"/>
    <property type="match status" value="1"/>
</dbReference>
<feature type="domain" description="Helicase C-terminal" evidence="21">
    <location>
        <begin position="353"/>
        <end position="536"/>
    </location>
</feature>
<sequence>MSSQDLIPRNYQVLLMKICLEQNTIIYLPTGSGKTFITTMVLKQKGEDLLKSYSEGGKISIILVNTVALVDQHGSYITNHTSFSVGKYTGEMNLDFWPRTKWFNEFNQYQVLIMTSQILDNLSRTDYIDLNKVNLLVFDECHRGVNDHTMRNLMKRFEHLIDPPRVIGLTATLLNGNCQPHEVLPKIRSLETTFHSKVATVEELKDVIGYSTNPQERNVGFDRHSLDEDEVFVMTRLEKTIQNLSSIKGNPMPITLSLKGLVPIRAEDGQKRLINLLKDLKYHVETMGIYGGSKACEVNIIKIERLKKHCEDMKLSMIFDSVQTTLSFITRKLNKRMEDVSEKEKIYLYSSDQIKQLIRIFNDYQQKKGTDEICCIVFTQRRSTAQILFHILNALSQNYPQYSYIKANFIVGHNSNPYNDTRELLYLHKKNKQILNDFTNKDINVLVSSNVLEEGVDVPKCSLVIKYDCPMDYRSYVQSKGRARHKESLYYVMVEVGTYRSFTQRVNGYKKIEDMLNQYLVGRNDEREEISEEDLQAMYNEDEIPPYFAKPGGACVTMLSAISLLCQYCTSLSSDVYSDAAPEWYKKDSFEDGKVSVVILLPTGSHILDEIQGDYMGNIKLAKRAAAFRTCVLLHQVGELDDHLLPVKKVVKEEDVSFLFTHYPDKQNKKNNSLKTRRLHKKMVPDALKEQIRPSTVYLHYLQLTPQFSRHSLDINQSTLHDMYTSSLSFGIITTSPLPTICDFPIYLTAGTIQVSLKVNHGTLNITHADLEDIKTFHFTVFDSVLEILPRFLTLDTSDDAEMMLLVPVDKERNDIDWGVLRSKVAAQLVNELSEEQKINLEVTQETHLNKIVNPWYRRDTATYVVTEVCFNKSARSPFPNESFSSFVEYFRSKHNITLINPDLPLLRVKGLTKNRIFIKPKGASKGKRAYETNTELEEYLPPELVVKQEYPASLWIQSSFMPTILSRLSFMLQLEQLRCTIVQETGMGSVIHNTRKPLELDEYLLDYKPYVEEIPHDEDTPMDIDQVDAVQALPLNAVSRINKQFTNKIIESQYPWKDIEEPLDVERDLNATVLDVEHYEQFLGFKLTPSTRELKNTSPIKRKELLALTYDKSFIPTKINLLEVQPDEKGPELCEFYRAFTCAKANDIVNLERLETLGDSFLKLISSVYIYLKFPKYNEGLATALKGRLVSNKNLLYLAMRKNLQGIIKYHELSPQKEWLPPAFTIPSELSQRIEDKELSVSAVFGFTIPMEEQISGVLSEETKQEIAEENYPPSNTEESAYQTMANFIKCQYIGDKFIADVVESLIGTYLRWGGFKGGIRIMEWIGIIPKSERLEYMWQQPSPDPLLLPLSQHELNEKIRHHLPLCSKIEQILGYRFNNKAYLLQALTHNSYTPNRTTLSYQKLEFLGDAVLDFLITCHIYETCENLDPGQLTDLRSALVNNNTFASLCVRLRLHTYLLMMNMQLQKLIDRFDNFMAQKNYIIDDEVLILLQEDEYQLAESVDVPKVLGDIFEAVAGAIYLDSKKCLKTVWEVFYKIMWKEISLFSSNIPKNAIRRLFEWTSAHPKFGKTVPTENKKTMIPLRFQLNGIPTVVHGFGTNTAMAKKAAAKLALQLLLERKDKK</sequence>
<keyword evidence="6" id="KW-0479">Metal-binding</keyword>
<evidence type="ECO:0000256" key="5">
    <source>
        <dbReference type="ARBA" id="ARBA00022722"/>
    </source>
</evidence>
<keyword evidence="15" id="KW-0464">Manganese</keyword>
<dbReference type="InterPro" id="IPR003100">
    <property type="entry name" value="PAZ_dom"/>
</dbReference>
<evidence type="ECO:0000256" key="6">
    <source>
        <dbReference type="ARBA" id="ARBA00022723"/>
    </source>
</evidence>
<dbReference type="Pfam" id="PF20932">
    <property type="entry name" value="Dicer_dsRBD"/>
    <property type="match status" value="1"/>
</dbReference>
<dbReference type="EC" id="3.1.26.3" evidence="4"/>
<accession>A0A2I6PIZ5</accession>
<dbReference type="InterPro" id="IPR014001">
    <property type="entry name" value="Helicase_ATP-bd"/>
</dbReference>
<dbReference type="InterPro" id="IPR036085">
    <property type="entry name" value="PAZ_dom_sf"/>
</dbReference>
<feature type="domain" description="Helicase ATP-binding" evidence="20">
    <location>
        <begin position="15"/>
        <end position="191"/>
    </location>
</feature>
<evidence type="ECO:0000259" key="18">
    <source>
        <dbReference type="PROSITE" id="PS50142"/>
    </source>
</evidence>
<dbReference type="InterPro" id="IPR048513">
    <property type="entry name" value="Dicer_PBD"/>
</dbReference>
<dbReference type="EnsemblMetazoa" id="XM_050657544.1">
    <property type="protein sequence ID" value="XP_050513501.1"/>
    <property type="gene ID" value="LOC114339627"/>
</dbReference>
<dbReference type="GO" id="GO:0005737">
    <property type="term" value="C:cytoplasm"/>
    <property type="evidence" value="ECO:0007669"/>
    <property type="project" value="TreeGrafter"/>
</dbReference>
<dbReference type="PROSITE" id="PS50142">
    <property type="entry name" value="RNASE_3_2"/>
    <property type="match status" value="2"/>
</dbReference>
<dbReference type="GO" id="GO:0006309">
    <property type="term" value="P:apoptotic DNA fragmentation"/>
    <property type="evidence" value="ECO:0007669"/>
    <property type="project" value="TreeGrafter"/>
</dbReference>
<dbReference type="Gene3D" id="1.10.1520.10">
    <property type="entry name" value="Ribonuclease III domain"/>
    <property type="match status" value="2"/>
</dbReference>
<comment type="similarity">
    <text evidence="16 17">Belongs to the helicase family. Dicer subfamily.</text>
</comment>
<evidence type="ECO:0000256" key="15">
    <source>
        <dbReference type="ARBA" id="ARBA00023211"/>
    </source>
</evidence>
<dbReference type="CDD" id="cd18034">
    <property type="entry name" value="DEXHc_dicer"/>
    <property type="match status" value="1"/>
</dbReference>
<dbReference type="InterPro" id="IPR038248">
    <property type="entry name" value="Dicer_dimer_sf"/>
</dbReference>
<dbReference type="InterPro" id="IPR001650">
    <property type="entry name" value="Helicase_C-like"/>
</dbReference>
<gene>
    <name evidence="23" type="primary">Dcr2</name>
    <name evidence="26" type="synonym">LOC114339627</name>
</gene>
<evidence type="ECO:0000256" key="1">
    <source>
        <dbReference type="ARBA" id="ARBA00000109"/>
    </source>
</evidence>
<evidence type="ECO:0000313" key="25">
    <source>
        <dbReference type="Proteomes" id="UP001652700"/>
    </source>
</evidence>
<dbReference type="GO" id="GO:0046872">
    <property type="term" value="F:metal ion binding"/>
    <property type="evidence" value="ECO:0007669"/>
    <property type="project" value="UniProtKB-KW"/>
</dbReference>
<dbReference type="InterPro" id="IPR011545">
    <property type="entry name" value="DEAD/DEAH_box_helicase_dom"/>
</dbReference>
<dbReference type="GO" id="GO:0031054">
    <property type="term" value="P:pre-miRNA processing"/>
    <property type="evidence" value="ECO:0007669"/>
    <property type="project" value="InterPro"/>
</dbReference>
<feature type="domain" description="RNase III" evidence="18">
    <location>
        <begin position="1137"/>
        <end position="1316"/>
    </location>
</feature>
<dbReference type="Proteomes" id="UP001652700">
    <property type="component" value="Unplaced"/>
</dbReference>
<keyword evidence="10" id="KW-0378">Hydrolase</keyword>
<reference evidence="23 26" key="1">
    <citation type="journal article" date="2017" name="PLoS ONE">
        <title>Distinct fitness costs associated with the knockdown of RNAi pathway genes in western corn rootworm adults.</title>
        <authorList>
            <person name="Wu K."/>
            <person name="Camargo C."/>
            <person name="Fishilevich E."/>
            <person name="Narva K.E."/>
            <person name="Chen X."/>
            <person name="Taylor C.E."/>
            <person name="Siegfried B.D."/>
        </authorList>
    </citation>
    <scope>NUCLEOTIDE SEQUENCE</scope>
</reference>
<evidence type="ECO:0000313" key="23">
    <source>
        <dbReference type="EMBL" id="AUM60046.1"/>
    </source>
</evidence>
<dbReference type="Pfam" id="PF20931">
    <property type="entry name" value="Dicer_platform"/>
    <property type="match status" value="1"/>
</dbReference>
<dbReference type="SMART" id="SM00535">
    <property type="entry name" value="RIBOc"/>
    <property type="match status" value="2"/>
</dbReference>
<dbReference type="PANTHER" id="PTHR14950">
    <property type="entry name" value="DICER-RELATED"/>
    <property type="match status" value="1"/>
</dbReference>
<dbReference type="PROSITE" id="PS50821">
    <property type="entry name" value="PAZ"/>
    <property type="match status" value="1"/>
</dbReference>
<dbReference type="InterPro" id="IPR048512">
    <property type="entry name" value="Dicer_platform"/>
</dbReference>
<dbReference type="Gene3D" id="3.30.160.380">
    <property type="entry name" value="Dicer dimerisation domain"/>
    <property type="match status" value="1"/>
</dbReference>
<dbReference type="Pfam" id="PF00636">
    <property type="entry name" value="Ribonuclease_3"/>
    <property type="match status" value="2"/>
</dbReference>
<dbReference type="Pfam" id="PF02170">
    <property type="entry name" value="PAZ"/>
    <property type="match status" value="1"/>
</dbReference>
<evidence type="ECO:0000256" key="4">
    <source>
        <dbReference type="ARBA" id="ARBA00012177"/>
    </source>
</evidence>
<dbReference type="GO" id="GO:0005524">
    <property type="term" value="F:ATP binding"/>
    <property type="evidence" value="ECO:0007669"/>
    <property type="project" value="UniProtKB-KW"/>
</dbReference>
<dbReference type="PROSITE" id="PS51192">
    <property type="entry name" value="HELICASE_ATP_BIND_1"/>
    <property type="match status" value="1"/>
</dbReference>
<evidence type="ECO:0000256" key="11">
    <source>
        <dbReference type="ARBA" id="ARBA00022806"/>
    </source>
</evidence>
<dbReference type="PROSITE" id="PS51194">
    <property type="entry name" value="HELICASE_CTER"/>
    <property type="match status" value="1"/>
</dbReference>
<keyword evidence="11" id="KW-0347">Helicase</keyword>
<evidence type="ECO:0000256" key="7">
    <source>
        <dbReference type="ARBA" id="ARBA00022737"/>
    </source>
</evidence>
<dbReference type="PROSITE" id="PS00517">
    <property type="entry name" value="RNASE_3_1"/>
    <property type="match status" value="1"/>
</dbReference>
<dbReference type="GO" id="GO:0003723">
    <property type="term" value="F:RNA binding"/>
    <property type="evidence" value="ECO:0007669"/>
    <property type="project" value="UniProtKB-UniRule"/>
</dbReference>
<dbReference type="SMART" id="SM00490">
    <property type="entry name" value="HELICc"/>
    <property type="match status" value="1"/>
</dbReference>
<keyword evidence="8" id="KW-0547">Nucleotide-binding</keyword>
<keyword evidence="17" id="KW-0694">RNA-binding</keyword>
<evidence type="ECO:0000259" key="22">
    <source>
        <dbReference type="PROSITE" id="PS51327"/>
    </source>
</evidence>
<dbReference type="GO" id="GO:0004386">
    <property type="term" value="F:helicase activity"/>
    <property type="evidence" value="ECO:0007669"/>
    <property type="project" value="UniProtKB-KW"/>
</dbReference>
<dbReference type="GO" id="GO:0070578">
    <property type="term" value="C:RISC-loading complex"/>
    <property type="evidence" value="ECO:0007669"/>
    <property type="project" value="TreeGrafter"/>
</dbReference>
<keyword evidence="5" id="KW-0540">Nuclease</keyword>
<dbReference type="GO" id="GO:0005634">
    <property type="term" value="C:nucleus"/>
    <property type="evidence" value="ECO:0007669"/>
    <property type="project" value="TreeGrafter"/>
</dbReference>
<evidence type="ECO:0000256" key="9">
    <source>
        <dbReference type="ARBA" id="ARBA00022759"/>
    </source>
</evidence>
<evidence type="ECO:0000256" key="2">
    <source>
        <dbReference type="ARBA" id="ARBA00001936"/>
    </source>
</evidence>
<organism evidence="23">
    <name type="scientific">Diabrotica virgifera virgifera</name>
    <name type="common">western corn rootworm</name>
    <dbReference type="NCBI Taxonomy" id="50390"/>
    <lineage>
        <taxon>Eukaryota</taxon>
        <taxon>Metazoa</taxon>
        <taxon>Ecdysozoa</taxon>
        <taxon>Arthropoda</taxon>
        <taxon>Hexapoda</taxon>
        <taxon>Insecta</taxon>
        <taxon>Pterygota</taxon>
        <taxon>Neoptera</taxon>
        <taxon>Endopterygota</taxon>
        <taxon>Coleoptera</taxon>
        <taxon>Polyphaga</taxon>
        <taxon>Cucujiformia</taxon>
        <taxon>Chrysomeloidea</taxon>
        <taxon>Chrysomelidae</taxon>
        <taxon>Galerucinae</taxon>
        <taxon>Diabroticina</taxon>
        <taxon>Diabroticites</taxon>
        <taxon>Diabrotica</taxon>
    </lineage>
</organism>
<feature type="domain" description="Dicer dsRNA-binding fold" evidence="22">
    <location>
        <begin position="561"/>
        <end position="654"/>
    </location>
</feature>
<dbReference type="InterPro" id="IPR027417">
    <property type="entry name" value="P-loop_NTPase"/>
</dbReference>
<keyword evidence="14" id="KW-0943">RNA-mediated gene silencing</keyword>
<dbReference type="GO" id="GO:0004525">
    <property type="term" value="F:ribonuclease III activity"/>
    <property type="evidence" value="ECO:0007669"/>
    <property type="project" value="UniProtKB-EC"/>
</dbReference>
<evidence type="ECO:0000256" key="3">
    <source>
        <dbReference type="ARBA" id="ARBA00001946"/>
    </source>
</evidence>
<dbReference type="OrthoDB" id="416741at2759"/>
<comment type="cofactor">
    <cofactor evidence="3">
        <name>Mg(2+)</name>
        <dbReference type="ChEBI" id="CHEBI:18420"/>
    </cofactor>
</comment>
<dbReference type="GO" id="GO:0004530">
    <property type="term" value="F:deoxyribonuclease I activity"/>
    <property type="evidence" value="ECO:0007669"/>
    <property type="project" value="TreeGrafter"/>
</dbReference>
<evidence type="ECO:0000256" key="12">
    <source>
        <dbReference type="ARBA" id="ARBA00022840"/>
    </source>
</evidence>
<dbReference type="SMART" id="SM00949">
    <property type="entry name" value="PAZ"/>
    <property type="match status" value="1"/>
</dbReference>
<evidence type="ECO:0000259" key="20">
    <source>
        <dbReference type="PROSITE" id="PS51192"/>
    </source>
</evidence>
<comment type="cofactor">
    <cofactor evidence="2">
        <name>Mn(2+)</name>
        <dbReference type="ChEBI" id="CHEBI:29035"/>
    </cofactor>
</comment>
<dbReference type="SUPFAM" id="SSF101690">
    <property type="entry name" value="PAZ domain"/>
    <property type="match status" value="1"/>
</dbReference>
<dbReference type="Pfam" id="PF00270">
    <property type="entry name" value="DEAD"/>
    <property type="match status" value="1"/>
</dbReference>
<dbReference type="GO" id="GO:0030422">
    <property type="term" value="P:siRNA processing"/>
    <property type="evidence" value="ECO:0007669"/>
    <property type="project" value="InterPro"/>
</dbReference>
<comment type="catalytic activity">
    <reaction evidence="1">
        <text>Endonucleolytic cleavage to 5'-phosphomonoester.</text>
        <dbReference type="EC" id="3.1.26.3"/>
    </reaction>
</comment>
<dbReference type="SUPFAM" id="SSF52540">
    <property type="entry name" value="P-loop containing nucleoside triphosphate hydrolases"/>
    <property type="match status" value="1"/>
</dbReference>